<gene>
    <name evidence="2" type="primary">eis</name>
    <name evidence="2" type="ORF">BACCIP111895_00527</name>
</gene>
<feature type="domain" description="N-acetyltransferase" evidence="1">
    <location>
        <begin position="1"/>
        <end position="141"/>
    </location>
</feature>
<dbReference type="PANTHER" id="PTHR37817">
    <property type="entry name" value="N-ACETYLTRANSFERASE EIS"/>
    <property type="match status" value="1"/>
</dbReference>
<dbReference type="EC" id="2.3.1.-" evidence="2"/>
<dbReference type="SUPFAM" id="SSF55729">
    <property type="entry name" value="Acyl-CoA N-acyltransferases (Nat)"/>
    <property type="match status" value="1"/>
</dbReference>
<keyword evidence="2" id="KW-0808">Transferase</keyword>
<dbReference type="Pfam" id="PF17668">
    <property type="entry name" value="Acetyltransf_17"/>
    <property type="match status" value="1"/>
</dbReference>
<comment type="caution">
    <text evidence="2">The sequence shown here is derived from an EMBL/GenBank/DDBJ whole genome shotgun (WGS) entry which is preliminary data.</text>
</comment>
<dbReference type="InterPro" id="IPR051554">
    <property type="entry name" value="Acetyltransferase_Eis"/>
</dbReference>
<proteinExistence type="predicted"/>
<accession>A0ABN8KJ05</accession>
<dbReference type="Pfam" id="PF13527">
    <property type="entry name" value="Acetyltransf_9"/>
    <property type="match status" value="1"/>
</dbReference>
<dbReference type="InterPro" id="IPR025559">
    <property type="entry name" value="Eis_dom"/>
</dbReference>
<dbReference type="SUPFAM" id="SSF55718">
    <property type="entry name" value="SCP-like"/>
    <property type="match status" value="1"/>
</dbReference>
<dbReference type="PROSITE" id="PS51186">
    <property type="entry name" value="GNAT"/>
    <property type="match status" value="1"/>
</dbReference>
<dbReference type="InterPro" id="IPR016181">
    <property type="entry name" value="Acyl_CoA_acyltransferase"/>
</dbReference>
<keyword evidence="2" id="KW-0012">Acyltransferase</keyword>
<keyword evidence="3" id="KW-1185">Reference proteome</keyword>
<evidence type="ECO:0000313" key="3">
    <source>
        <dbReference type="Proteomes" id="UP000838308"/>
    </source>
</evidence>
<protein>
    <submittedName>
        <fullName evidence="2">N-acetyltransferase Eis</fullName>
        <ecNumber evidence="2">2.3.1.-</ecNumber>
    </submittedName>
</protein>
<sequence>MEIKILTEENYPEAMKLSEYAFQYKIPEDEIPARHKKLKNHKVLGIWEQDQLAAKLHIISLQVFMYGEEWSMGGIAGVATYPEFRRSGYVKSLMIESLKKMYEDGQIVSLLAPFDFAFYRKFGWEILSDNKKITIEKSNLKFLSHMPGSIKRYSKESHQEHIENVYSKYCDNFSGMLVRDTNWWKEHVYDDDSHIAVYYNVSHEARGYILYNVKKRKMEVQEMAVLDHEARGGLWNFICQHDSMVESVTISLSIHDPFPYFLQQPKFKTEVYPYFMARIVDAEKCLNKFSFNLESEPLFLHLVDPFAAWNEGSYLVGGNGQVRAFREKIGSQCVHPPQKGIQLTINDLSAIIFGYKRPLELYDMGFLKGTRQEIDKLERMVPNIKSSFYDFF</sequence>
<dbReference type="GO" id="GO:0016746">
    <property type="term" value="F:acyltransferase activity"/>
    <property type="evidence" value="ECO:0007669"/>
    <property type="project" value="UniProtKB-KW"/>
</dbReference>
<dbReference type="RefSeq" id="WP_248733712.1">
    <property type="nucleotide sequence ID" value="NZ_CALBWS010000001.1"/>
</dbReference>
<evidence type="ECO:0000259" key="1">
    <source>
        <dbReference type="PROSITE" id="PS51186"/>
    </source>
</evidence>
<dbReference type="Gene3D" id="3.30.1050.10">
    <property type="entry name" value="SCP2 sterol-binding domain"/>
    <property type="match status" value="1"/>
</dbReference>
<dbReference type="Proteomes" id="UP000838308">
    <property type="component" value="Unassembled WGS sequence"/>
</dbReference>
<dbReference type="Pfam" id="PF13530">
    <property type="entry name" value="SCP2_2"/>
    <property type="match status" value="1"/>
</dbReference>
<dbReference type="EMBL" id="CALBWS010000001">
    <property type="protein sequence ID" value="CAH2713392.1"/>
    <property type="molecule type" value="Genomic_DNA"/>
</dbReference>
<dbReference type="InterPro" id="IPR036527">
    <property type="entry name" value="SCP2_sterol-bd_dom_sf"/>
</dbReference>
<organism evidence="2 3">
    <name type="scientific">Neobacillus rhizosphaerae</name>
    <dbReference type="NCBI Taxonomy" id="2880965"/>
    <lineage>
        <taxon>Bacteria</taxon>
        <taxon>Bacillati</taxon>
        <taxon>Bacillota</taxon>
        <taxon>Bacilli</taxon>
        <taxon>Bacillales</taxon>
        <taxon>Bacillaceae</taxon>
        <taxon>Neobacillus</taxon>
    </lineage>
</organism>
<dbReference type="InterPro" id="IPR000182">
    <property type="entry name" value="GNAT_dom"/>
</dbReference>
<dbReference type="Gene3D" id="3.40.630.30">
    <property type="match status" value="2"/>
</dbReference>
<dbReference type="InterPro" id="IPR041380">
    <property type="entry name" value="Acetyltransf_17"/>
</dbReference>
<reference evidence="2" key="1">
    <citation type="submission" date="2022-04" db="EMBL/GenBank/DDBJ databases">
        <authorList>
            <person name="Criscuolo A."/>
        </authorList>
    </citation>
    <scope>NUCLEOTIDE SEQUENCE</scope>
    <source>
        <strain evidence="2">CIP111895</strain>
    </source>
</reference>
<evidence type="ECO:0000313" key="2">
    <source>
        <dbReference type="EMBL" id="CAH2713392.1"/>
    </source>
</evidence>
<name>A0ABN8KJ05_9BACI</name>
<dbReference type="PANTHER" id="PTHR37817:SF1">
    <property type="entry name" value="N-ACETYLTRANSFERASE EIS"/>
    <property type="match status" value="1"/>
</dbReference>